<protein>
    <submittedName>
        <fullName evidence="2">Tyrosine-type recombinase/integrase</fullName>
    </submittedName>
</protein>
<keyword evidence="3" id="KW-1185">Reference proteome</keyword>
<proteinExistence type="predicted"/>
<dbReference type="InterPro" id="IPR013762">
    <property type="entry name" value="Integrase-like_cat_sf"/>
</dbReference>
<organism evidence="2 3">
    <name type="scientific">Paenibacillus germinis</name>
    <dbReference type="NCBI Taxonomy" id="2654979"/>
    <lineage>
        <taxon>Bacteria</taxon>
        <taxon>Bacillati</taxon>
        <taxon>Bacillota</taxon>
        <taxon>Bacilli</taxon>
        <taxon>Bacillales</taxon>
        <taxon>Paenibacillaceae</taxon>
        <taxon>Paenibacillus</taxon>
    </lineage>
</organism>
<gene>
    <name evidence="2" type="ORF">GC102_13300</name>
</gene>
<comment type="caution">
    <text evidence="2">The sequence shown here is derived from an EMBL/GenBank/DDBJ whole genome shotgun (WGS) entry which is preliminary data.</text>
</comment>
<accession>A0ABX1Z1R0</accession>
<dbReference type="SUPFAM" id="SSF56349">
    <property type="entry name" value="DNA breaking-rejoining enzymes"/>
    <property type="match status" value="1"/>
</dbReference>
<dbReference type="Proteomes" id="UP000658690">
    <property type="component" value="Unassembled WGS sequence"/>
</dbReference>
<keyword evidence="1" id="KW-0233">DNA recombination</keyword>
<reference evidence="2 3" key="1">
    <citation type="submission" date="2019-10" db="EMBL/GenBank/DDBJ databases">
        <title>Description of Paenibacillus choica sp. nov.</title>
        <authorList>
            <person name="Carlier A."/>
            <person name="Qi S."/>
        </authorList>
    </citation>
    <scope>NUCLEOTIDE SEQUENCE [LARGE SCALE GENOMIC DNA]</scope>
    <source>
        <strain evidence="2 3">LMG 31460</strain>
    </source>
</reference>
<dbReference type="Gene3D" id="1.10.443.10">
    <property type="entry name" value="Intergrase catalytic core"/>
    <property type="match status" value="1"/>
</dbReference>
<sequence>MFVKKRLKELSETNILSSVENLFFQDMSETDFKEHFNFLKENGFIVSSSFDDPIWLLPDYHKDREIIFKFDLEVSKELNLAMKGYILLKRMSGTVVSSCHRILQTIRYSALASNAFNNIEDLESYLIQQTSYVAYEYASIIKNFFSFYYHPKTTDIENVCFSIPKPVRKNRDLPEFKDIITFDESINEFFKNISFGEDQVRFFPVYIWWKLTNVIPMRVIEFLKLRKHCVEKKEDGTYWICIPREKKKADSPFKIDVTDTVEINYEMYSIINRYIEALESLNIISEFLIPFDAYVKYMIRPYQTKGQRKGSQNRLIDKYLQRLIDDFYNEFIENDSIDRITSGDTRHFAIMNMFLQGFNMLSIARMAGHENLEIQQNYYSHVDHYVQSQVYLLAQNKIGKTFSKKTGDLLLNKTRSMVDKGRIFEYEDLAGFRTTDYGFCTYTEPDFPIGCAEDCRVCTHYIFKPAVNDFQDGVSWLKNYSDILNQKVKETTEFMFTLSKHMYYDLQNLTHQKTGDSELKAASQKLVQMMDHLALVNSRILGG</sequence>
<name>A0ABX1Z1R0_9BACL</name>
<evidence type="ECO:0000313" key="2">
    <source>
        <dbReference type="EMBL" id="NOU86744.1"/>
    </source>
</evidence>
<dbReference type="EMBL" id="WHOC01000070">
    <property type="protein sequence ID" value="NOU86744.1"/>
    <property type="molecule type" value="Genomic_DNA"/>
</dbReference>
<dbReference type="RefSeq" id="WP_171689994.1">
    <property type="nucleotide sequence ID" value="NZ_WHOC01000070.1"/>
</dbReference>
<dbReference type="InterPro" id="IPR011010">
    <property type="entry name" value="DNA_brk_join_enz"/>
</dbReference>
<evidence type="ECO:0000256" key="1">
    <source>
        <dbReference type="ARBA" id="ARBA00023172"/>
    </source>
</evidence>
<evidence type="ECO:0000313" key="3">
    <source>
        <dbReference type="Proteomes" id="UP000658690"/>
    </source>
</evidence>